<proteinExistence type="predicted"/>
<evidence type="ECO:0000313" key="2">
    <source>
        <dbReference type="EMBL" id="KUN69477.1"/>
    </source>
</evidence>
<dbReference type="Proteomes" id="UP000054375">
    <property type="component" value="Unassembled WGS sequence"/>
</dbReference>
<protein>
    <recommendedName>
        <fullName evidence="4">Calcium-binding protein</fullName>
    </recommendedName>
</protein>
<feature type="signal peptide" evidence="1">
    <location>
        <begin position="1"/>
        <end position="26"/>
    </location>
</feature>
<dbReference type="EMBL" id="LMWV01000005">
    <property type="protein sequence ID" value="KUN69477.1"/>
    <property type="molecule type" value="Genomic_DNA"/>
</dbReference>
<reference evidence="2 3" key="1">
    <citation type="submission" date="2015-10" db="EMBL/GenBank/DDBJ databases">
        <title>Draft genome sequence of Streptomyces griseorubiginosus DSM 40469, type strain for the species Streptomyces griseorubiginosus.</title>
        <authorList>
            <person name="Ruckert C."/>
            <person name="Winkler A."/>
            <person name="Kalinowski J."/>
            <person name="Kampfer P."/>
            <person name="Glaeser S."/>
        </authorList>
    </citation>
    <scope>NUCLEOTIDE SEQUENCE [LARGE SCALE GENOMIC DNA]</scope>
    <source>
        <strain evidence="2 3">DSM 40469</strain>
    </source>
</reference>
<accession>A0A101S8G2</accession>
<sequence>MRKLAIGIGVSGALALTGLIAPAASATTSPDLVFSDVTVNHGKAIVAGTTGIVKAPVTYTLTRPSDLTIDYKKTFAGVVLYRGTLSRMQNTIEPDLLTAPQCATTATTATTVTESCTETLVLDPSGNLFEAADATTWKAAGVYNRFDQDDDGSDGHISLDYHSDLWGPLGSGVQIKRAAKLTADAAPEPVKKGATLTVTGKLTRADWDSGRYTGYVSQKATLQFRAKGASGYTTLKSVTSGTGGALKTTTKATRDGYYRYVFAGTATTGAATAAGDYVDVR</sequence>
<evidence type="ECO:0008006" key="4">
    <source>
        <dbReference type="Google" id="ProtNLM"/>
    </source>
</evidence>
<dbReference type="AlphaFoldDB" id="A0A101S8G2"/>
<name>A0A101S8G2_9ACTN</name>
<feature type="chain" id="PRO_5039124994" description="Calcium-binding protein" evidence="1">
    <location>
        <begin position="27"/>
        <end position="281"/>
    </location>
</feature>
<gene>
    <name evidence="2" type="ORF">AQJ54_07450</name>
</gene>
<organism evidence="2 3">
    <name type="scientific">Streptomyces griseorubiginosus</name>
    <dbReference type="NCBI Taxonomy" id="67304"/>
    <lineage>
        <taxon>Bacteria</taxon>
        <taxon>Bacillati</taxon>
        <taxon>Actinomycetota</taxon>
        <taxon>Actinomycetes</taxon>
        <taxon>Kitasatosporales</taxon>
        <taxon>Streptomycetaceae</taxon>
        <taxon>Streptomyces</taxon>
    </lineage>
</organism>
<dbReference type="RefSeq" id="WP_062235260.1">
    <property type="nucleotide sequence ID" value="NZ_JBEOZZ010000005.1"/>
</dbReference>
<keyword evidence="1" id="KW-0732">Signal</keyword>
<keyword evidence="3" id="KW-1185">Reference proteome</keyword>
<evidence type="ECO:0000313" key="3">
    <source>
        <dbReference type="Proteomes" id="UP000054375"/>
    </source>
</evidence>
<comment type="caution">
    <text evidence="2">The sequence shown here is derived from an EMBL/GenBank/DDBJ whole genome shotgun (WGS) entry which is preliminary data.</text>
</comment>
<evidence type="ECO:0000256" key="1">
    <source>
        <dbReference type="SAM" id="SignalP"/>
    </source>
</evidence>